<proteinExistence type="predicted"/>
<protein>
    <submittedName>
        <fullName evidence="1">Uncharacterized protein</fullName>
    </submittedName>
</protein>
<dbReference type="AlphaFoldDB" id="A0A0F5Q5J4"/>
<organism evidence="1 2">
    <name type="scientific">Devosia epidermidihirudinis</name>
    <dbReference type="NCBI Taxonomy" id="1293439"/>
    <lineage>
        <taxon>Bacteria</taxon>
        <taxon>Pseudomonadati</taxon>
        <taxon>Pseudomonadota</taxon>
        <taxon>Alphaproteobacteria</taxon>
        <taxon>Hyphomicrobiales</taxon>
        <taxon>Devosiaceae</taxon>
        <taxon>Devosia</taxon>
    </lineage>
</organism>
<dbReference type="EMBL" id="LANJ01000032">
    <property type="protein sequence ID" value="KKC36162.1"/>
    <property type="molecule type" value="Genomic_DNA"/>
</dbReference>
<dbReference type="Proteomes" id="UP000033411">
    <property type="component" value="Unassembled WGS sequence"/>
</dbReference>
<reference evidence="1 2" key="1">
    <citation type="submission" date="2015-03" db="EMBL/GenBank/DDBJ databases">
        <authorList>
            <person name="Lepp D."/>
            <person name="Hassan Y.I."/>
            <person name="Li X.-Z."/>
            <person name="Zhou T."/>
        </authorList>
    </citation>
    <scope>NUCLEOTIDE SEQUENCE [LARGE SCALE GENOMIC DNA]</scope>
    <source>
        <strain evidence="1 2">E84</strain>
    </source>
</reference>
<comment type="caution">
    <text evidence="1">The sequence shown here is derived from an EMBL/GenBank/DDBJ whole genome shotgun (WGS) entry which is preliminary data.</text>
</comment>
<keyword evidence="2" id="KW-1185">Reference proteome</keyword>
<dbReference type="RefSeq" id="WP_046173265.1">
    <property type="nucleotide sequence ID" value="NZ_LANJ01000032.1"/>
</dbReference>
<feature type="non-terminal residue" evidence="1">
    <location>
        <position position="67"/>
    </location>
</feature>
<evidence type="ECO:0000313" key="1">
    <source>
        <dbReference type="EMBL" id="KKC36162.1"/>
    </source>
</evidence>
<name>A0A0F5Q5J4_9HYPH</name>
<gene>
    <name evidence="1" type="ORF">WH87_14375</name>
</gene>
<evidence type="ECO:0000313" key="2">
    <source>
        <dbReference type="Proteomes" id="UP000033411"/>
    </source>
</evidence>
<sequence length="67" mass="7418">MAFEKVTVPSEFLDNSACYAGSEAAAAVRRTIPAGARIGYWVASDGWKLRRFDWPAANPRGRLLFQT</sequence>
<accession>A0A0F5Q5J4</accession>